<proteinExistence type="predicted"/>
<reference evidence="1" key="2">
    <citation type="submission" date="2022-01" db="EMBL/GenBank/DDBJ databases">
        <authorList>
            <person name="Yamashiro T."/>
            <person name="Shiraishi A."/>
            <person name="Satake H."/>
            <person name="Nakayama K."/>
        </authorList>
    </citation>
    <scope>NUCLEOTIDE SEQUENCE</scope>
</reference>
<comment type="caution">
    <text evidence="1">The sequence shown here is derived from an EMBL/GenBank/DDBJ whole genome shotgun (WGS) entry which is preliminary data.</text>
</comment>
<gene>
    <name evidence="1" type="ORF">Tco_1031193</name>
</gene>
<evidence type="ECO:0000313" key="2">
    <source>
        <dbReference type="Proteomes" id="UP001151760"/>
    </source>
</evidence>
<accession>A0ABQ5GAA7</accession>
<reference evidence="1" key="1">
    <citation type="journal article" date="2022" name="Int. J. Mol. Sci.">
        <title>Draft Genome of Tanacetum Coccineum: Genomic Comparison of Closely Related Tanacetum-Family Plants.</title>
        <authorList>
            <person name="Yamashiro T."/>
            <person name="Shiraishi A."/>
            <person name="Nakayama K."/>
            <person name="Satake H."/>
        </authorList>
    </citation>
    <scope>NUCLEOTIDE SEQUENCE</scope>
</reference>
<evidence type="ECO:0000313" key="1">
    <source>
        <dbReference type="EMBL" id="GJT71907.1"/>
    </source>
</evidence>
<sequence length="126" mass="14279">MVARLSRPGILHRAFMISTFSTRHTPETTSQQKWSSLSELKKSWPSLSLILLSLIVITYVRGRVEQAESFGAASDLIQLNMDLIARARRRLQVKVTNSDAMNQVKARTEGDEFNRLLELVSFSIDT</sequence>
<protein>
    <submittedName>
        <fullName evidence="1">Uncharacterized protein</fullName>
    </submittedName>
</protein>
<name>A0ABQ5GAA7_9ASTR</name>
<organism evidence="1 2">
    <name type="scientific">Tanacetum coccineum</name>
    <dbReference type="NCBI Taxonomy" id="301880"/>
    <lineage>
        <taxon>Eukaryota</taxon>
        <taxon>Viridiplantae</taxon>
        <taxon>Streptophyta</taxon>
        <taxon>Embryophyta</taxon>
        <taxon>Tracheophyta</taxon>
        <taxon>Spermatophyta</taxon>
        <taxon>Magnoliopsida</taxon>
        <taxon>eudicotyledons</taxon>
        <taxon>Gunneridae</taxon>
        <taxon>Pentapetalae</taxon>
        <taxon>asterids</taxon>
        <taxon>campanulids</taxon>
        <taxon>Asterales</taxon>
        <taxon>Asteraceae</taxon>
        <taxon>Asteroideae</taxon>
        <taxon>Anthemideae</taxon>
        <taxon>Anthemidinae</taxon>
        <taxon>Tanacetum</taxon>
    </lineage>
</organism>
<keyword evidence="2" id="KW-1185">Reference proteome</keyword>
<dbReference type="Proteomes" id="UP001151760">
    <property type="component" value="Unassembled WGS sequence"/>
</dbReference>
<dbReference type="EMBL" id="BQNB010018207">
    <property type="protein sequence ID" value="GJT71907.1"/>
    <property type="molecule type" value="Genomic_DNA"/>
</dbReference>